<evidence type="ECO:0000256" key="2">
    <source>
        <dbReference type="SAM" id="SignalP"/>
    </source>
</evidence>
<dbReference type="InterPro" id="IPR015510">
    <property type="entry name" value="PGRP"/>
</dbReference>
<dbReference type="InterPro" id="IPR006619">
    <property type="entry name" value="PGRP_domain_met/bac"/>
</dbReference>
<proteinExistence type="inferred from homology"/>
<name>A0A931C4H1_9ACTN</name>
<dbReference type="AlphaFoldDB" id="A0A931C4H1"/>
<dbReference type="PANTHER" id="PTHR11022:SF41">
    <property type="entry name" value="PEPTIDOGLYCAN-RECOGNITION PROTEIN LC-RELATED"/>
    <property type="match status" value="1"/>
</dbReference>
<sequence length="690" mass="72708">MRRNRLVVRLVLAAAVLAGSQSLLTVPSRSLPRSQAAEPLVQTFRFDQAAATRDARLISARSAALRTAELPSRRTAPFSLLGVSWSDPRAVAAGAIEVRTRSIGTGRWTSWQLLETDNPDASGGSGGPAVRGASDPLWVGPSDGVQARMVATDGGPVPDGLRVDLINPEASSTATPRLDLVAARTGGKRAPGLPARPVPKMVSRAGWGANEMLVKETPSYTGPIQVVFVHHTATGNGYSCGQSASIVRGIEAYQVKSKGWNDIGYNFLVDKCGRIFEGRRGGVHRSVLGAHTLGFNDNSSAIAVIGNFGGIGIPAAARASVAQLAAYKLGAWGSPPAGRVRLTSGGSDRYPAGKPAVLNRISGHRDTGRTECPGNSLYAQLPAIRTIAGGAPAGLRYQSLGGATAYAGRYYSRGLLQPLWNLSTPTRMLDRFEVWLDGRLLAGAPAWHRRSRVRLTPGAHTVAVKAVHLSGRTSVTSERIIADPVPPSLAAPQVSLRVGTLSNTVPVRLGWTTTDAGGVRSVRVTGTTRTVLGGTARALDGSARLGEAGAWTVTAADRAGNVRSASVTRTPMMLPEAGARRTGTWRTLRDPGFLGSEALTASAGRASLSWTFTGRSAALVVGRTATSGRVRIFLDGRDQGVVDLRSATATYRQAVWTRMWRDSGRHTVRVQVEGTAGRPSVMLDGLAYLR</sequence>
<dbReference type="RefSeq" id="WP_196412083.1">
    <property type="nucleotide sequence ID" value="NZ_JADQTO010000001.1"/>
</dbReference>
<dbReference type="Gene3D" id="2.60.120.260">
    <property type="entry name" value="Galactose-binding domain-like"/>
    <property type="match status" value="1"/>
</dbReference>
<dbReference type="GO" id="GO:0008745">
    <property type="term" value="F:N-acetylmuramoyl-L-alanine amidase activity"/>
    <property type="evidence" value="ECO:0007669"/>
    <property type="project" value="InterPro"/>
</dbReference>
<keyword evidence="2" id="KW-0732">Signal</keyword>
<comment type="similarity">
    <text evidence="1">Belongs to the N-acetylmuramoyl-L-alanine amidase 2 family.</text>
</comment>
<dbReference type="PANTHER" id="PTHR11022">
    <property type="entry name" value="PEPTIDOGLYCAN RECOGNITION PROTEIN"/>
    <property type="match status" value="1"/>
</dbReference>
<dbReference type="GO" id="GO:0008270">
    <property type="term" value="F:zinc ion binding"/>
    <property type="evidence" value="ECO:0007669"/>
    <property type="project" value="InterPro"/>
</dbReference>
<evidence type="ECO:0000313" key="5">
    <source>
        <dbReference type="EMBL" id="MBG0560288.1"/>
    </source>
</evidence>
<dbReference type="Gene3D" id="3.40.80.10">
    <property type="entry name" value="Peptidoglycan recognition protein-like"/>
    <property type="match status" value="1"/>
</dbReference>
<accession>A0A931C4H1</accession>
<evidence type="ECO:0000259" key="4">
    <source>
        <dbReference type="SMART" id="SM00701"/>
    </source>
</evidence>
<dbReference type="GO" id="GO:0009253">
    <property type="term" value="P:peptidoglycan catabolic process"/>
    <property type="evidence" value="ECO:0007669"/>
    <property type="project" value="InterPro"/>
</dbReference>
<dbReference type="SUPFAM" id="SSF55846">
    <property type="entry name" value="N-acetylmuramoyl-L-alanine amidase-like"/>
    <property type="match status" value="1"/>
</dbReference>
<protein>
    <submittedName>
        <fullName evidence="5">Peptidoglycan recognition protein</fullName>
    </submittedName>
</protein>
<feature type="chain" id="PRO_5039567322" evidence="2">
    <location>
        <begin position="26"/>
        <end position="690"/>
    </location>
</feature>
<dbReference type="EMBL" id="JADQTO010000001">
    <property type="protein sequence ID" value="MBG0560288.1"/>
    <property type="molecule type" value="Genomic_DNA"/>
</dbReference>
<dbReference type="Proteomes" id="UP000598146">
    <property type="component" value="Unassembled WGS sequence"/>
</dbReference>
<feature type="domain" description="Peptidoglycan recognition protein family" evidence="4">
    <location>
        <begin position="199"/>
        <end position="347"/>
    </location>
</feature>
<keyword evidence="6" id="KW-1185">Reference proteome</keyword>
<dbReference type="CDD" id="cd06583">
    <property type="entry name" value="PGRP"/>
    <property type="match status" value="1"/>
</dbReference>
<dbReference type="SMART" id="SM00644">
    <property type="entry name" value="Ami_2"/>
    <property type="match status" value="1"/>
</dbReference>
<dbReference type="SMART" id="SM00701">
    <property type="entry name" value="PGRP"/>
    <property type="match status" value="1"/>
</dbReference>
<dbReference type="Pfam" id="PF01510">
    <property type="entry name" value="Amidase_2"/>
    <property type="match status" value="1"/>
</dbReference>
<dbReference type="InterPro" id="IPR036505">
    <property type="entry name" value="Amidase/PGRP_sf"/>
</dbReference>
<reference evidence="5" key="1">
    <citation type="submission" date="2020-11" db="EMBL/GenBank/DDBJ databases">
        <title>Isolation and identification of active actinomycetes.</title>
        <authorList>
            <person name="Sun X."/>
        </authorList>
    </citation>
    <scope>NUCLEOTIDE SEQUENCE</scope>
    <source>
        <strain evidence="5">NEAU-A11</strain>
    </source>
</reference>
<gene>
    <name evidence="5" type="ORF">I4J89_02255</name>
</gene>
<comment type="caution">
    <text evidence="5">The sequence shown here is derived from an EMBL/GenBank/DDBJ whole genome shotgun (WGS) entry which is preliminary data.</text>
</comment>
<evidence type="ECO:0000313" key="6">
    <source>
        <dbReference type="Proteomes" id="UP000598146"/>
    </source>
</evidence>
<feature type="signal peptide" evidence="2">
    <location>
        <begin position="1"/>
        <end position="25"/>
    </location>
</feature>
<organism evidence="5 6">
    <name type="scientific">Actinoplanes aureus</name>
    <dbReference type="NCBI Taxonomy" id="2792083"/>
    <lineage>
        <taxon>Bacteria</taxon>
        <taxon>Bacillati</taxon>
        <taxon>Actinomycetota</taxon>
        <taxon>Actinomycetes</taxon>
        <taxon>Micromonosporales</taxon>
        <taxon>Micromonosporaceae</taxon>
        <taxon>Actinoplanes</taxon>
    </lineage>
</organism>
<evidence type="ECO:0000259" key="3">
    <source>
        <dbReference type="SMART" id="SM00644"/>
    </source>
</evidence>
<dbReference type="InterPro" id="IPR002502">
    <property type="entry name" value="Amidase_domain"/>
</dbReference>
<evidence type="ECO:0000256" key="1">
    <source>
        <dbReference type="ARBA" id="ARBA00007553"/>
    </source>
</evidence>
<feature type="domain" description="N-acetylmuramoyl-L-alanine amidase" evidence="3">
    <location>
        <begin position="212"/>
        <end position="374"/>
    </location>
</feature>